<dbReference type="KEGG" id="tsin:OXH18_17060"/>
<name>A0A9E8ZBG2_9CYAN</name>
<dbReference type="RefSeq" id="WP_268608312.1">
    <property type="nucleotide sequence ID" value="NZ_CP113797.1"/>
</dbReference>
<feature type="compositionally biased region" description="Low complexity" evidence="1">
    <location>
        <begin position="72"/>
        <end position="106"/>
    </location>
</feature>
<dbReference type="Proteomes" id="UP001163152">
    <property type="component" value="Chromosome"/>
</dbReference>
<reference evidence="2" key="1">
    <citation type="submission" date="2022-12" db="EMBL/GenBank/DDBJ databases">
        <title>Polyphasic identification of a Novel Hot-Spring Cyanobacterium Ocullathermofonsia sinensis gen nov. sp. nov. and Genomic Insights on its Adaptations to the Thermal Habitat.</title>
        <authorList>
            <person name="Daroch M."/>
            <person name="Tang J."/>
            <person name="Jiang Y."/>
        </authorList>
    </citation>
    <scope>NUCLEOTIDE SEQUENCE</scope>
    <source>
        <strain evidence="2">PKUAC-SCTA174</strain>
    </source>
</reference>
<dbReference type="EMBL" id="CP113797">
    <property type="protein sequence ID" value="WAL58874.1"/>
    <property type="molecule type" value="Genomic_DNA"/>
</dbReference>
<dbReference type="AlphaFoldDB" id="A0A9E8ZBG2"/>
<protein>
    <submittedName>
        <fullName evidence="2">Uncharacterized protein</fullName>
    </submittedName>
</protein>
<evidence type="ECO:0000256" key="1">
    <source>
        <dbReference type="SAM" id="MobiDB-lite"/>
    </source>
</evidence>
<keyword evidence="3" id="KW-1185">Reference proteome</keyword>
<sequence length="133" mass="14484">MNSDNLIQLAQKSFRVTLGATADLLETLQDSQRREESLARLKTEFNQLAEAWEVKGATTEQEARNFVDGLLNQQTTANQTQTPPAPTVASDSTSTPAALSSTPASAIQQDLQDLTAQLASIRAELERLREPNS</sequence>
<feature type="region of interest" description="Disordered" evidence="1">
    <location>
        <begin position="68"/>
        <end position="106"/>
    </location>
</feature>
<proteinExistence type="predicted"/>
<accession>A0A9E8ZBG2</accession>
<evidence type="ECO:0000313" key="3">
    <source>
        <dbReference type="Proteomes" id="UP001163152"/>
    </source>
</evidence>
<gene>
    <name evidence="2" type="ORF">OXH18_17060</name>
</gene>
<organism evidence="2 3">
    <name type="scientific">Thermocoleostomius sinensis A174</name>
    <dbReference type="NCBI Taxonomy" id="2016057"/>
    <lineage>
        <taxon>Bacteria</taxon>
        <taxon>Bacillati</taxon>
        <taxon>Cyanobacteriota</taxon>
        <taxon>Cyanophyceae</taxon>
        <taxon>Oculatellales</taxon>
        <taxon>Oculatellaceae</taxon>
        <taxon>Thermocoleostomius</taxon>
    </lineage>
</organism>
<evidence type="ECO:0000313" key="2">
    <source>
        <dbReference type="EMBL" id="WAL58874.1"/>
    </source>
</evidence>